<evidence type="ECO:0000256" key="2">
    <source>
        <dbReference type="ARBA" id="ARBA00009142"/>
    </source>
</evidence>
<comment type="similarity">
    <text evidence="2 8">Belongs to the 4-toluene sulfonate uptake permease (TSUP) (TC 2.A.102) family.</text>
</comment>
<evidence type="ECO:0000256" key="4">
    <source>
        <dbReference type="ARBA" id="ARBA00022475"/>
    </source>
</evidence>
<dbReference type="Proteomes" id="UP000557688">
    <property type="component" value="Unassembled WGS sequence"/>
</dbReference>
<keyword evidence="4 8" id="KW-1003">Cell membrane</keyword>
<accession>A0A839V0V1</accession>
<evidence type="ECO:0000256" key="1">
    <source>
        <dbReference type="ARBA" id="ARBA00004651"/>
    </source>
</evidence>
<evidence type="ECO:0000256" key="6">
    <source>
        <dbReference type="ARBA" id="ARBA00022989"/>
    </source>
</evidence>
<dbReference type="InterPro" id="IPR002781">
    <property type="entry name" value="TM_pro_TauE-like"/>
</dbReference>
<keyword evidence="7 8" id="KW-0472">Membrane</keyword>
<comment type="caution">
    <text evidence="9">The sequence shown here is derived from an EMBL/GenBank/DDBJ whole genome shotgun (WGS) entry which is preliminary data.</text>
</comment>
<sequence length="263" mass="26500">MERLLVSLSGDAHGAAHSVVLLAACAAVVAVAGAIRGFTGYGFGIAAVPLLGLILPPDRVVPLVLVLQAVVGLQGVRDCLADGERALVVPIAVGAALATPAGLVLGVWLEPCWLRAGIAACTIGSVLMLLRPPASGCRAMRPPSVLGAGLVAGMANGLAAMPGPPIVGCCLRAGLSDTALRASLVLCFALISAASLACLPWCSLHGRTALCPAVLLSPCVLAGSWAGARLFASRCGRHYRGVSTALLVMMAATALFRSVADWI</sequence>
<feature type="transmembrane region" description="Helical" evidence="8">
    <location>
        <begin position="182"/>
        <end position="202"/>
    </location>
</feature>
<evidence type="ECO:0000256" key="5">
    <source>
        <dbReference type="ARBA" id="ARBA00022692"/>
    </source>
</evidence>
<feature type="transmembrane region" description="Helical" evidence="8">
    <location>
        <begin position="12"/>
        <end position="31"/>
    </location>
</feature>
<dbReference type="InterPro" id="IPR052017">
    <property type="entry name" value="TSUP"/>
</dbReference>
<dbReference type="AlphaFoldDB" id="A0A839V0V1"/>
<evidence type="ECO:0000256" key="3">
    <source>
        <dbReference type="ARBA" id="ARBA00022448"/>
    </source>
</evidence>
<evidence type="ECO:0000256" key="7">
    <source>
        <dbReference type="ARBA" id="ARBA00023136"/>
    </source>
</evidence>
<evidence type="ECO:0000313" key="9">
    <source>
        <dbReference type="EMBL" id="MBB3174174.1"/>
    </source>
</evidence>
<dbReference type="EMBL" id="JACHXV010000006">
    <property type="protein sequence ID" value="MBB3174174.1"/>
    <property type="molecule type" value="Genomic_DNA"/>
</dbReference>
<protein>
    <recommendedName>
        <fullName evidence="8">Probable membrane transporter protein</fullName>
    </recommendedName>
</protein>
<dbReference type="RefSeq" id="WP_183275158.1">
    <property type="nucleotide sequence ID" value="NZ_JACHXV010000006.1"/>
</dbReference>
<feature type="transmembrane region" description="Helical" evidence="8">
    <location>
        <begin position="142"/>
        <end position="162"/>
    </location>
</feature>
<feature type="transmembrane region" description="Helical" evidence="8">
    <location>
        <begin position="238"/>
        <end position="256"/>
    </location>
</feature>
<dbReference type="PANTHER" id="PTHR30269:SF37">
    <property type="entry name" value="MEMBRANE TRANSPORTER PROTEIN"/>
    <property type="match status" value="1"/>
</dbReference>
<dbReference type="GO" id="GO:0005886">
    <property type="term" value="C:plasma membrane"/>
    <property type="evidence" value="ECO:0007669"/>
    <property type="project" value="UniProtKB-SubCell"/>
</dbReference>
<gene>
    <name evidence="9" type="ORF">FHR90_002010</name>
</gene>
<feature type="transmembrane region" description="Helical" evidence="8">
    <location>
        <begin position="209"/>
        <end position="232"/>
    </location>
</feature>
<keyword evidence="3" id="KW-0813">Transport</keyword>
<feature type="transmembrane region" description="Helical" evidence="8">
    <location>
        <begin position="113"/>
        <end position="130"/>
    </location>
</feature>
<evidence type="ECO:0000256" key="8">
    <source>
        <dbReference type="RuleBase" id="RU363041"/>
    </source>
</evidence>
<proteinExistence type="inferred from homology"/>
<dbReference type="Pfam" id="PF01925">
    <property type="entry name" value="TauE"/>
    <property type="match status" value="1"/>
</dbReference>
<comment type="subcellular location">
    <subcellularLocation>
        <location evidence="1 8">Cell membrane</location>
        <topology evidence="1 8">Multi-pass membrane protein</topology>
    </subcellularLocation>
</comment>
<dbReference type="PANTHER" id="PTHR30269">
    <property type="entry name" value="TRANSMEMBRANE PROTEIN YFCA"/>
    <property type="match status" value="1"/>
</dbReference>
<organism evidence="9 10">
    <name type="scientific">Endobacter medicaginis</name>
    <dbReference type="NCBI Taxonomy" id="1181271"/>
    <lineage>
        <taxon>Bacteria</taxon>
        <taxon>Pseudomonadati</taxon>
        <taxon>Pseudomonadota</taxon>
        <taxon>Alphaproteobacteria</taxon>
        <taxon>Acetobacterales</taxon>
        <taxon>Acetobacteraceae</taxon>
        <taxon>Endobacter</taxon>
    </lineage>
</organism>
<name>A0A839V0V1_9PROT</name>
<keyword evidence="10" id="KW-1185">Reference proteome</keyword>
<evidence type="ECO:0000313" key="10">
    <source>
        <dbReference type="Proteomes" id="UP000557688"/>
    </source>
</evidence>
<dbReference type="PROSITE" id="PS51257">
    <property type="entry name" value="PROKAR_LIPOPROTEIN"/>
    <property type="match status" value="1"/>
</dbReference>
<feature type="transmembrane region" description="Helical" evidence="8">
    <location>
        <begin position="87"/>
        <end position="107"/>
    </location>
</feature>
<reference evidence="9 10" key="1">
    <citation type="submission" date="2020-08" db="EMBL/GenBank/DDBJ databases">
        <title>Genomic Encyclopedia of Type Strains, Phase III (KMG-III): the genomes of soil and plant-associated and newly described type strains.</title>
        <authorList>
            <person name="Whitman W."/>
        </authorList>
    </citation>
    <scope>NUCLEOTIDE SEQUENCE [LARGE SCALE GENOMIC DNA]</scope>
    <source>
        <strain evidence="9 10">CECT 8088</strain>
    </source>
</reference>
<keyword evidence="5 8" id="KW-0812">Transmembrane</keyword>
<keyword evidence="6 8" id="KW-1133">Transmembrane helix</keyword>